<feature type="region of interest" description="Disordered" evidence="1">
    <location>
        <begin position="656"/>
        <end position="678"/>
    </location>
</feature>
<evidence type="ECO:0000313" key="3">
    <source>
        <dbReference type="EMBL" id="KAK1359130.1"/>
    </source>
</evidence>
<feature type="compositionally biased region" description="Polar residues" evidence="1">
    <location>
        <begin position="196"/>
        <end position="208"/>
    </location>
</feature>
<feature type="region of interest" description="Disordered" evidence="1">
    <location>
        <begin position="244"/>
        <end position="347"/>
    </location>
</feature>
<protein>
    <submittedName>
        <fullName evidence="3">Uncharacterized protein</fullName>
    </submittedName>
</protein>
<feature type="compositionally biased region" description="Low complexity" evidence="1">
    <location>
        <begin position="316"/>
        <end position="325"/>
    </location>
</feature>
<feature type="region of interest" description="Disordered" evidence="1">
    <location>
        <begin position="808"/>
        <end position="866"/>
    </location>
</feature>
<proteinExistence type="predicted"/>
<feature type="region of interest" description="Disordered" evidence="1">
    <location>
        <begin position="707"/>
        <end position="730"/>
    </location>
</feature>
<dbReference type="AlphaFoldDB" id="A0AAD8M259"/>
<feature type="region of interest" description="Disordered" evidence="1">
    <location>
        <begin position="1"/>
        <end position="67"/>
    </location>
</feature>
<dbReference type="PANTHER" id="PTHR34775:SF4">
    <property type="entry name" value="TRANSMEMBRANE PROTEIN"/>
    <property type="match status" value="1"/>
</dbReference>
<reference evidence="3" key="1">
    <citation type="submission" date="2023-02" db="EMBL/GenBank/DDBJ databases">
        <title>Genome of toxic invasive species Heracleum sosnowskyi carries increased number of genes despite the absence of recent whole-genome duplications.</title>
        <authorList>
            <person name="Schelkunov M."/>
            <person name="Shtratnikova V."/>
            <person name="Makarenko M."/>
            <person name="Klepikova A."/>
            <person name="Omelchenko D."/>
            <person name="Novikova G."/>
            <person name="Obukhova E."/>
            <person name="Bogdanov V."/>
            <person name="Penin A."/>
            <person name="Logacheva M."/>
        </authorList>
    </citation>
    <scope>NUCLEOTIDE SEQUENCE</scope>
    <source>
        <strain evidence="3">Hsosn_3</strain>
        <tissue evidence="3">Leaf</tissue>
    </source>
</reference>
<keyword evidence="2" id="KW-0812">Transmembrane</keyword>
<evidence type="ECO:0000256" key="2">
    <source>
        <dbReference type="SAM" id="Phobius"/>
    </source>
</evidence>
<evidence type="ECO:0000256" key="1">
    <source>
        <dbReference type="SAM" id="MobiDB-lite"/>
    </source>
</evidence>
<keyword evidence="2" id="KW-1133">Transmembrane helix</keyword>
<dbReference type="PANTHER" id="PTHR34775">
    <property type="entry name" value="TRANSMEMBRANE PROTEIN"/>
    <property type="match status" value="1"/>
</dbReference>
<keyword evidence="2" id="KW-0472">Membrane</keyword>
<feature type="compositionally biased region" description="Basic and acidic residues" evidence="1">
    <location>
        <begin position="658"/>
        <end position="674"/>
    </location>
</feature>
<feature type="compositionally biased region" description="Basic and acidic residues" evidence="1">
    <location>
        <begin position="836"/>
        <end position="850"/>
    </location>
</feature>
<reference evidence="3" key="2">
    <citation type="submission" date="2023-05" db="EMBL/GenBank/DDBJ databases">
        <authorList>
            <person name="Schelkunov M.I."/>
        </authorList>
    </citation>
    <scope>NUCLEOTIDE SEQUENCE</scope>
    <source>
        <strain evidence="3">Hsosn_3</strain>
        <tissue evidence="3">Leaf</tissue>
    </source>
</reference>
<feature type="compositionally biased region" description="Low complexity" evidence="1">
    <location>
        <begin position="851"/>
        <end position="866"/>
    </location>
</feature>
<dbReference type="Proteomes" id="UP001237642">
    <property type="component" value="Unassembled WGS sequence"/>
</dbReference>
<feature type="compositionally biased region" description="Polar residues" evidence="1">
    <location>
        <begin position="130"/>
        <end position="143"/>
    </location>
</feature>
<dbReference type="EMBL" id="JAUIZM010000010">
    <property type="protein sequence ID" value="KAK1359130.1"/>
    <property type="molecule type" value="Genomic_DNA"/>
</dbReference>
<keyword evidence="4" id="KW-1185">Reference proteome</keyword>
<feature type="compositionally biased region" description="Polar residues" evidence="1">
    <location>
        <begin position="46"/>
        <end position="57"/>
    </location>
</feature>
<feature type="region of interest" description="Disordered" evidence="1">
    <location>
        <begin position="194"/>
        <end position="227"/>
    </location>
</feature>
<sequence>MAANRSPSPLQTRPTTNPNLRASETNSSIRRSFTGNPFSRPLVHTSPRSFVPNTPANSPAEFGRKLSIGKEGSLRGFEEKENEKVHNLKAIKCKSPLKASKNFMSPTISAASKFTPSPRKKILGERNETIRTSISFSDGQESSVSDIDLKSESGFNQNTVEGLSDLAGFHKKEVLKASKRVTFSDEVLPIARHESSPYNSFDSSSMSPVITPYEVSETPNKAEKQSDYDSVNLDFSLDFGPFSSPAIAPLDADPSFPPYDPKTNYLSPRPQFLRYKPNRRMEFEDADTEETESGGSQKESEDGSSIETLPSEEAEALLLSEPTPADTEETESGGSQKESEDGSSIETLPSEEAEALLLSEPTPAETPISDQMLKRIFEAKADSFTISESEEEELLVSEPILTGSPISTGMLEPMVEAQSTKPGFFSRTKCIFLILMLLIACASVSFMDVSITPPVIKDSSFYKLYESSEFAALARKKIDRLAGLAGNFRHWYDSTEIAVFARENFDGLFDNFQQWYESSDLALYANKYLHSFVKEFKQYSSQAIFYLYKLIPRLGKEDRSIYVRFSNLTDLQEHSSEVGYFEVNCQKKVAEIHDEYELEFMVKEEAGRDNVEEMAYSASVINEQYEEESEVQRMIPAEVNHSETAEEVLDAEQMDTELQSKTRDEDQSADVNEHNEEESEVLKIIQAEMLFYPESNTGEVLNLEKFESNTESKDPSIIDSSDSIDKSEVDAPGVITPTEFVCETEFSIADRNSESKSEVVSEVAEKKPFVHAIFGISFLVLAVMVASAFTYLKQGKNATAVNVVTNSEMSGESCPSAMSTSSYSKGSLKKINKAQSQERKSRAANTKRESLSSSSEFSTGSPSYGSFTTYERIPLKHAYGEEEIVTPVRRSSRIRSQITSP</sequence>
<gene>
    <name evidence="3" type="ORF">POM88_043604</name>
</gene>
<feature type="region of interest" description="Disordered" evidence="1">
    <location>
        <begin position="109"/>
        <end position="143"/>
    </location>
</feature>
<feature type="compositionally biased region" description="Polar residues" evidence="1">
    <location>
        <begin position="816"/>
        <end position="825"/>
    </location>
</feature>
<organism evidence="3 4">
    <name type="scientific">Heracleum sosnowskyi</name>
    <dbReference type="NCBI Taxonomy" id="360622"/>
    <lineage>
        <taxon>Eukaryota</taxon>
        <taxon>Viridiplantae</taxon>
        <taxon>Streptophyta</taxon>
        <taxon>Embryophyta</taxon>
        <taxon>Tracheophyta</taxon>
        <taxon>Spermatophyta</taxon>
        <taxon>Magnoliopsida</taxon>
        <taxon>eudicotyledons</taxon>
        <taxon>Gunneridae</taxon>
        <taxon>Pentapetalae</taxon>
        <taxon>asterids</taxon>
        <taxon>campanulids</taxon>
        <taxon>Apiales</taxon>
        <taxon>Apiaceae</taxon>
        <taxon>Apioideae</taxon>
        <taxon>apioid superclade</taxon>
        <taxon>Tordylieae</taxon>
        <taxon>Tordyliinae</taxon>
        <taxon>Heracleum</taxon>
    </lineage>
</organism>
<name>A0AAD8M259_9APIA</name>
<accession>A0AAD8M259</accession>
<evidence type="ECO:0000313" key="4">
    <source>
        <dbReference type="Proteomes" id="UP001237642"/>
    </source>
</evidence>
<feature type="transmembrane region" description="Helical" evidence="2">
    <location>
        <begin position="769"/>
        <end position="792"/>
    </location>
</feature>
<feature type="compositionally biased region" description="Polar residues" evidence="1">
    <location>
        <begin position="1"/>
        <end position="37"/>
    </location>
</feature>
<feature type="compositionally biased region" description="Basic and acidic residues" evidence="1">
    <location>
        <begin position="707"/>
        <end position="716"/>
    </location>
</feature>
<comment type="caution">
    <text evidence="3">The sequence shown here is derived from an EMBL/GenBank/DDBJ whole genome shotgun (WGS) entry which is preliminary data.</text>
</comment>